<keyword evidence="6 9" id="KW-0479">Metal-binding</keyword>
<protein>
    <recommendedName>
        <fullName evidence="9">23S rRNA (uracil(1939)-C(5))-methyltransferase RlmD</fullName>
        <ecNumber evidence="9">2.1.1.190</ecNumber>
    </recommendedName>
    <alternativeName>
        <fullName evidence="9">23S rRNA(m5U1939)-methyltransferase</fullName>
    </alternativeName>
</protein>
<dbReference type="NCBIfam" id="TIGR00479">
    <property type="entry name" value="rumA"/>
    <property type="match status" value="1"/>
</dbReference>
<dbReference type="PANTHER" id="PTHR11061:SF49">
    <property type="entry name" value="23S RRNA (URACIL(1939)-C(5))-METHYLTRANSFERASE RLMD"/>
    <property type="match status" value="1"/>
</dbReference>
<gene>
    <name evidence="9" type="primary">rlmD</name>
    <name evidence="12" type="ORF">CWI81_02490</name>
</gene>
<dbReference type="InterPro" id="IPR029063">
    <property type="entry name" value="SAM-dependent_MTases_sf"/>
</dbReference>
<accession>A0A432ZHC5</accession>
<evidence type="ECO:0000256" key="10">
    <source>
        <dbReference type="PROSITE-ProRule" id="PRU01024"/>
    </source>
</evidence>
<dbReference type="EMBL" id="PIQF01000001">
    <property type="protein sequence ID" value="RUO77371.1"/>
    <property type="molecule type" value="Genomic_DNA"/>
</dbReference>
<feature type="binding site" evidence="9">
    <location>
        <position position="353"/>
    </location>
    <ligand>
        <name>S-adenosyl-L-methionine</name>
        <dbReference type="ChEBI" id="CHEBI:59789"/>
    </ligand>
</feature>
<evidence type="ECO:0000313" key="13">
    <source>
        <dbReference type="Proteomes" id="UP000287908"/>
    </source>
</evidence>
<dbReference type="InterPro" id="IPR012340">
    <property type="entry name" value="NA-bd_OB-fold"/>
</dbReference>
<dbReference type="PROSITE" id="PS01231">
    <property type="entry name" value="TRMA_2"/>
    <property type="match status" value="1"/>
</dbReference>
<keyword evidence="4 9" id="KW-0808">Transferase</keyword>
<dbReference type="OrthoDB" id="9804590at2"/>
<dbReference type="GO" id="GO:0005506">
    <property type="term" value="F:iron ion binding"/>
    <property type="evidence" value="ECO:0007669"/>
    <property type="project" value="UniProtKB-UniRule"/>
</dbReference>
<dbReference type="Proteomes" id="UP000287908">
    <property type="component" value="Unassembled WGS sequence"/>
</dbReference>
<dbReference type="GO" id="GO:0070475">
    <property type="term" value="P:rRNA base methylation"/>
    <property type="evidence" value="ECO:0007669"/>
    <property type="project" value="TreeGrafter"/>
</dbReference>
<dbReference type="PROSITE" id="PS01230">
    <property type="entry name" value="TRMA_1"/>
    <property type="match status" value="1"/>
</dbReference>
<dbReference type="InterPro" id="IPR030391">
    <property type="entry name" value="MeTrfase_TrmA_CS"/>
</dbReference>
<feature type="binding site" evidence="9">
    <location>
        <position position="87"/>
    </location>
    <ligand>
        <name>[4Fe-4S] cluster</name>
        <dbReference type="ChEBI" id="CHEBI:49883"/>
    </ligand>
</feature>
<dbReference type="PROSITE" id="PS51687">
    <property type="entry name" value="SAM_MT_RNA_M5U"/>
    <property type="match status" value="1"/>
</dbReference>
<comment type="catalytic activity">
    <reaction evidence="9">
        <text>uridine(1939) in 23S rRNA + S-adenosyl-L-methionine = 5-methyluridine(1939) in 23S rRNA + S-adenosyl-L-homocysteine + H(+)</text>
        <dbReference type="Rhea" id="RHEA:42908"/>
        <dbReference type="Rhea" id="RHEA-COMP:10278"/>
        <dbReference type="Rhea" id="RHEA-COMP:10279"/>
        <dbReference type="ChEBI" id="CHEBI:15378"/>
        <dbReference type="ChEBI" id="CHEBI:57856"/>
        <dbReference type="ChEBI" id="CHEBI:59789"/>
        <dbReference type="ChEBI" id="CHEBI:65315"/>
        <dbReference type="ChEBI" id="CHEBI:74447"/>
        <dbReference type="EC" id="2.1.1.190"/>
    </reaction>
</comment>
<evidence type="ECO:0000256" key="8">
    <source>
        <dbReference type="ARBA" id="ARBA00023014"/>
    </source>
</evidence>
<feature type="binding site" evidence="9">
    <location>
        <position position="173"/>
    </location>
    <ligand>
        <name>[4Fe-4S] cluster</name>
        <dbReference type="ChEBI" id="CHEBI:49883"/>
    </ligand>
</feature>
<feature type="binding site" evidence="9">
    <location>
        <position position="81"/>
    </location>
    <ligand>
        <name>[4Fe-4S] cluster</name>
        <dbReference type="ChEBI" id="CHEBI:49883"/>
    </ligand>
</feature>
<dbReference type="CDD" id="cd02440">
    <property type="entry name" value="AdoMet_MTases"/>
    <property type="match status" value="1"/>
</dbReference>
<dbReference type="AlphaFoldDB" id="A0A432ZHC5"/>
<feature type="binding site" evidence="9">
    <location>
        <position position="310"/>
    </location>
    <ligand>
        <name>S-adenosyl-L-methionine</name>
        <dbReference type="ChEBI" id="CHEBI:59789"/>
    </ligand>
</feature>
<dbReference type="GO" id="GO:0070041">
    <property type="term" value="F:rRNA (uridine-C5-)-methyltransferase activity"/>
    <property type="evidence" value="ECO:0007669"/>
    <property type="project" value="UniProtKB-UniRule"/>
</dbReference>
<comment type="function">
    <text evidence="9">Catalyzes the formation of 5-methyl-uridine at position 1939 (m5U1939) in 23S rRNA.</text>
</comment>
<evidence type="ECO:0000256" key="4">
    <source>
        <dbReference type="ARBA" id="ARBA00022679"/>
    </source>
</evidence>
<evidence type="ECO:0000256" key="9">
    <source>
        <dbReference type="HAMAP-Rule" id="MF_01010"/>
    </source>
</evidence>
<keyword evidence="3 9" id="KW-0489">Methyltransferase</keyword>
<feature type="binding site" evidence="9 10">
    <location>
        <position position="305"/>
    </location>
    <ligand>
        <name>S-adenosyl-L-methionine</name>
        <dbReference type="ChEBI" id="CHEBI:59789"/>
    </ligand>
</feature>
<comment type="caution">
    <text evidence="12">The sequence shown here is derived from an EMBL/GenBank/DDBJ whole genome shotgun (WGS) entry which is preliminary data.</text>
</comment>
<sequence length="446" mass="50261">MAQFFKPKKHKKPISKTLKSRVSALDHQARGVLRSEARNQPTRFIIGALPGELIQYKTVGKNSGTLERILEPSDDRRDAPCRYYQQCGGCDFQHIEETKQRDHKQQVVEQLFQKFGVFDPQTESLPWQEPLISESIRYRRRVRLATRWLGKEQQLLIGFREAQSHQIVPIQDCLVADEKLLQVVNALYPVLNTPTVATKLGHIEAINTNSPAVLLRITDTLPIDAMQALQNWQTEHGVGVWLQTDNELQPLTGAEMPFDTSIDGDTLYFQPGDFLQVNGDINARMVQQAMDWLQPEKTHRVYDFFAGIGNFSLPLAQRAQSVVAVEGVQRMVEQIRANAETNGLKNLTSLTADLTGITAAELAEPAALWCLDPARPGAEGVVNLLQKLKSEQRPTRILYVSCAPDTLARDIVRIKACGYRLTKLCTVDMFPQTHHIETMVCLERAS</sequence>
<feature type="binding site" evidence="9 10">
    <location>
        <position position="372"/>
    </location>
    <ligand>
        <name>S-adenosyl-L-methionine</name>
        <dbReference type="ChEBI" id="CHEBI:59789"/>
    </ligand>
</feature>
<keyword evidence="13" id="KW-1185">Reference proteome</keyword>
<dbReference type="HAMAP" id="MF_01010">
    <property type="entry name" value="23SrRNA_methyltr_RlmD"/>
    <property type="match status" value="1"/>
</dbReference>
<feature type="active site" evidence="11">
    <location>
        <position position="402"/>
    </location>
</feature>
<evidence type="ECO:0000313" key="12">
    <source>
        <dbReference type="EMBL" id="RUO77371.1"/>
    </source>
</evidence>
<dbReference type="PANTHER" id="PTHR11061">
    <property type="entry name" value="RNA M5U METHYLTRANSFERASE"/>
    <property type="match status" value="1"/>
</dbReference>
<evidence type="ECO:0000256" key="7">
    <source>
        <dbReference type="ARBA" id="ARBA00023004"/>
    </source>
</evidence>
<dbReference type="SUPFAM" id="SSF53335">
    <property type="entry name" value="S-adenosyl-L-methionine-dependent methyltransferases"/>
    <property type="match status" value="1"/>
</dbReference>
<dbReference type="GO" id="GO:0051539">
    <property type="term" value="F:4 iron, 4 sulfur cluster binding"/>
    <property type="evidence" value="ECO:0007669"/>
    <property type="project" value="UniProtKB-KW"/>
</dbReference>
<evidence type="ECO:0000256" key="6">
    <source>
        <dbReference type="ARBA" id="ARBA00022723"/>
    </source>
</evidence>
<keyword evidence="1 9" id="KW-0004">4Fe-4S</keyword>
<dbReference type="InterPro" id="IPR010280">
    <property type="entry name" value="U5_MeTrfase_fam"/>
</dbReference>
<name>A0A432ZHC5_9GAMM</name>
<evidence type="ECO:0000256" key="5">
    <source>
        <dbReference type="ARBA" id="ARBA00022691"/>
    </source>
</evidence>
<dbReference type="Gene3D" id="3.40.50.150">
    <property type="entry name" value="Vaccinia Virus protein VP39"/>
    <property type="match status" value="1"/>
</dbReference>
<comment type="similarity">
    <text evidence="9">Belongs to the class I-like SAM-binding methyltransferase superfamily. RNA M5U methyltransferase family. RlmD subfamily.</text>
</comment>
<dbReference type="Pfam" id="PF05958">
    <property type="entry name" value="tRNA_U5-meth_tr"/>
    <property type="match status" value="1"/>
</dbReference>
<keyword evidence="7 9" id="KW-0408">Iron</keyword>
<dbReference type="InterPro" id="IPR001566">
    <property type="entry name" value="23S_rRNA_MeTrfase_RlmD"/>
</dbReference>
<keyword evidence="5 9" id="KW-0949">S-adenosyl-L-methionine</keyword>
<dbReference type="InterPro" id="IPR030390">
    <property type="entry name" value="MeTrfase_TrmA_AS"/>
</dbReference>
<proteinExistence type="inferred from homology"/>
<feature type="active site" description="Nucleophile" evidence="9 10">
    <location>
        <position position="402"/>
    </location>
</feature>
<feature type="binding site" evidence="9 10">
    <location>
        <position position="276"/>
    </location>
    <ligand>
        <name>S-adenosyl-L-methionine</name>
        <dbReference type="ChEBI" id="CHEBI:59789"/>
    </ligand>
</feature>
<keyword evidence="2 9" id="KW-0698">rRNA processing</keyword>
<feature type="binding site" evidence="9">
    <location>
        <position position="90"/>
    </location>
    <ligand>
        <name>[4Fe-4S] cluster</name>
        <dbReference type="ChEBI" id="CHEBI:49883"/>
    </ligand>
</feature>
<feature type="binding site" evidence="9 10">
    <location>
        <position position="326"/>
    </location>
    <ligand>
        <name>S-adenosyl-L-methionine</name>
        <dbReference type="ChEBI" id="CHEBI:59789"/>
    </ligand>
</feature>
<dbReference type="Gene3D" id="2.40.50.1070">
    <property type="match status" value="1"/>
</dbReference>
<reference evidence="12 13" key="1">
    <citation type="journal article" date="2011" name="Front. Microbiol.">
        <title>Genomic signatures of strain selection and enhancement in Bacillus atrophaeus var. globigii, a historical biowarfare simulant.</title>
        <authorList>
            <person name="Gibbons H.S."/>
            <person name="Broomall S.M."/>
            <person name="McNew L.A."/>
            <person name="Daligault H."/>
            <person name="Chapman C."/>
            <person name="Bruce D."/>
            <person name="Karavis M."/>
            <person name="Krepps M."/>
            <person name="McGregor P.A."/>
            <person name="Hong C."/>
            <person name="Park K.H."/>
            <person name="Akmal A."/>
            <person name="Feldman A."/>
            <person name="Lin J.S."/>
            <person name="Chang W.E."/>
            <person name="Higgs B.W."/>
            <person name="Demirev P."/>
            <person name="Lindquist J."/>
            <person name="Liem A."/>
            <person name="Fochler E."/>
            <person name="Read T.D."/>
            <person name="Tapia R."/>
            <person name="Johnson S."/>
            <person name="Bishop-Lilly K.A."/>
            <person name="Detter C."/>
            <person name="Han C."/>
            <person name="Sozhamannan S."/>
            <person name="Rosenzweig C.N."/>
            <person name="Skowronski E.W."/>
        </authorList>
    </citation>
    <scope>NUCLEOTIDE SEQUENCE [LARGE SCALE GENOMIC DNA]</scope>
    <source>
        <strain evidence="12 13">CL-SP19</strain>
    </source>
</reference>
<dbReference type="EC" id="2.1.1.190" evidence="9"/>
<evidence type="ECO:0000256" key="11">
    <source>
        <dbReference type="PROSITE-ProRule" id="PRU10015"/>
    </source>
</evidence>
<evidence type="ECO:0000256" key="2">
    <source>
        <dbReference type="ARBA" id="ARBA00022552"/>
    </source>
</evidence>
<dbReference type="GO" id="GO:0003723">
    <property type="term" value="F:RNA binding"/>
    <property type="evidence" value="ECO:0007669"/>
    <property type="project" value="InterPro"/>
</dbReference>
<dbReference type="RefSeq" id="WP_126783644.1">
    <property type="nucleotide sequence ID" value="NZ_PIQF01000001.1"/>
</dbReference>
<organism evidence="12 13">
    <name type="scientific">Idiomarina seosinensis</name>
    <dbReference type="NCBI Taxonomy" id="281739"/>
    <lineage>
        <taxon>Bacteria</taxon>
        <taxon>Pseudomonadati</taxon>
        <taxon>Pseudomonadota</taxon>
        <taxon>Gammaproteobacteria</taxon>
        <taxon>Alteromonadales</taxon>
        <taxon>Idiomarinaceae</taxon>
        <taxon>Idiomarina</taxon>
    </lineage>
</organism>
<evidence type="ECO:0000256" key="1">
    <source>
        <dbReference type="ARBA" id="ARBA00022485"/>
    </source>
</evidence>
<keyword evidence="8 9" id="KW-0411">Iron-sulfur</keyword>
<dbReference type="Gene3D" id="2.40.50.140">
    <property type="entry name" value="Nucleic acid-binding proteins"/>
    <property type="match status" value="1"/>
</dbReference>
<evidence type="ECO:0000256" key="3">
    <source>
        <dbReference type="ARBA" id="ARBA00022603"/>
    </source>
</evidence>